<accession>A0A8J3CS96</accession>
<gene>
    <name evidence="7" type="ORF">GCM10009069_23100</name>
</gene>
<organism evidence="7 8">
    <name type="scientific">Algimonas arctica</name>
    <dbReference type="NCBI Taxonomy" id="1479486"/>
    <lineage>
        <taxon>Bacteria</taxon>
        <taxon>Pseudomonadati</taxon>
        <taxon>Pseudomonadota</taxon>
        <taxon>Alphaproteobacteria</taxon>
        <taxon>Maricaulales</taxon>
        <taxon>Robiginitomaculaceae</taxon>
        <taxon>Algimonas</taxon>
    </lineage>
</organism>
<evidence type="ECO:0000256" key="4">
    <source>
        <dbReference type="ARBA" id="ARBA00023012"/>
    </source>
</evidence>
<dbReference type="EC" id="2.7.13.3" evidence="2"/>
<dbReference type="Pfam" id="PF00512">
    <property type="entry name" value="HisKA"/>
    <property type="match status" value="1"/>
</dbReference>
<feature type="domain" description="Histidine kinase" evidence="6">
    <location>
        <begin position="228"/>
        <end position="449"/>
    </location>
</feature>
<dbReference type="AlphaFoldDB" id="A0A8J3CS96"/>
<dbReference type="SMART" id="SM00388">
    <property type="entry name" value="HisKA"/>
    <property type="match status" value="1"/>
</dbReference>
<comment type="catalytic activity">
    <reaction evidence="1">
        <text>ATP + protein L-histidine = ADP + protein N-phospho-L-histidine.</text>
        <dbReference type="EC" id="2.7.13.3"/>
    </reaction>
</comment>
<dbReference type="Pfam" id="PF02518">
    <property type="entry name" value="HATPase_c"/>
    <property type="match status" value="1"/>
</dbReference>
<dbReference type="InterPro" id="IPR005467">
    <property type="entry name" value="His_kinase_dom"/>
</dbReference>
<dbReference type="CDD" id="cd00082">
    <property type="entry name" value="HisKA"/>
    <property type="match status" value="1"/>
</dbReference>
<comment type="caution">
    <text evidence="7">The sequence shown here is derived from an EMBL/GenBank/DDBJ whole genome shotgun (WGS) entry which is preliminary data.</text>
</comment>
<evidence type="ECO:0000256" key="1">
    <source>
        <dbReference type="ARBA" id="ARBA00000085"/>
    </source>
</evidence>
<name>A0A8J3CS96_9PROT</name>
<dbReference type="PANTHER" id="PTHR45339:SF1">
    <property type="entry name" value="HYBRID SIGNAL TRANSDUCTION HISTIDINE KINASE J"/>
    <property type="match status" value="1"/>
</dbReference>
<dbReference type="InterPro" id="IPR036890">
    <property type="entry name" value="HATPase_C_sf"/>
</dbReference>
<dbReference type="InterPro" id="IPR004358">
    <property type="entry name" value="Sig_transdc_His_kin-like_C"/>
</dbReference>
<reference evidence="7" key="1">
    <citation type="journal article" date="2014" name="Int. J. Syst. Evol. Microbiol.">
        <title>Complete genome sequence of Corynebacterium casei LMG S-19264T (=DSM 44701T), isolated from a smear-ripened cheese.</title>
        <authorList>
            <consortium name="US DOE Joint Genome Institute (JGI-PGF)"/>
            <person name="Walter F."/>
            <person name="Albersmeier A."/>
            <person name="Kalinowski J."/>
            <person name="Ruckert C."/>
        </authorList>
    </citation>
    <scope>NUCLEOTIDE SEQUENCE</scope>
    <source>
        <strain evidence="7">KCTC 32513</strain>
    </source>
</reference>
<protein>
    <recommendedName>
        <fullName evidence="2">histidine kinase</fullName>
        <ecNumber evidence="2">2.7.13.3</ecNumber>
    </recommendedName>
</protein>
<dbReference type="PROSITE" id="PS50109">
    <property type="entry name" value="HIS_KIN"/>
    <property type="match status" value="1"/>
</dbReference>
<dbReference type="SUPFAM" id="SSF47384">
    <property type="entry name" value="Homodimeric domain of signal transducing histidine kinase"/>
    <property type="match status" value="1"/>
</dbReference>
<dbReference type="Gene3D" id="3.30.565.10">
    <property type="entry name" value="Histidine kinase-like ATPase, C-terminal domain"/>
    <property type="match status" value="1"/>
</dbReference>
<evidence type="ECO:0000313" key="7">
    <source>
        <dbReference type="EMBL" id="GHA99674.1"/>
    </source>
</evidence>
<feature type="transmembrane region" description="Helical" evidence="5">
    <location>
        <begin position="183"/>
        <end position="202"/>
    </location>
</feature>
<evidence type="ECO:0000259" key="6">
    <source>
        <dbReference type="PROSITE" id="PS50109"/>
    </source>
</evidence>
<dbReference type="CDD" id="cd16922">
    <property type="entry name" value="HATPase_EvgS-ArcB-TorS-like"/>
    <property type="match status" value="1"/>
</dbReference>
<dbReference type="Proteomes" id="UP000634004">
    <property type="component" value="Unassembled WGS sequence"/>
</dbReference>
<evidence type="ECO:0000256" key="5">
    <source>
        <dbReference type="SAM" id="Phobius"/>
    </source>
</evidence>
<evidence type="ECO:0000256" key="3">
    <source>
        <dbReference type="ARBA" id="ARBA00022553"/>
    </source>
</evidence>
<dbReference type="InterPro" id="IPR003661">
    <property type="entry name" value="HisK_dim/P_dom"/>
</dbReference>
<dbReference type="FunFam" id="3.30.565.10:FF:000010">
    <property type="entry name" value="Sensor histidine kinase RcsC"/>
    <property type="match status" value="1"/>
</dbReference>
<feature type="transmembrane region" description="Helical" evidence="5">
    <location>
        <begin position="36"/>
        <end position="59"/>
    </location>
</feature>
<dbReference type="EMBL" id="BMZH01000010">
    <property type="protein sequence ID" value="GHA99674.1"/>
    <property type="molecule type" value="Genomic_DNA"/>
</dbReference>
<reference evidence="7" key="2">
    <citation type="submission" date="2020-09" db="EMBL/GenBank/DDBJ databases">
        <authorList>
            <person name="Sun Q."/>
            <person name="Kim S."/>
        </authorList>
    </citation>
    <scope>NUCLEOTIDE SEQUENCE</scope>
    <source>
        <strain evidence="7">KCTC 32513</strain>
    </source>
</reference>
<keyword evidence="3" id="KW-0597">Phosphoprotein</keyword>
<dbReference type="PRINTS" id="PR00344">
    <property type="entry name" value="BCTRLSENSOR"/>
</dbReference>
<feature type="transmembrane region" description="Helical" evidence="5">
    <location>
        <begin position="95"/>
        <end position="113"/>
    </location>
</feature>
<sequence>MGPAMIKMIKTIGARLERFLRIDSSSGSAARIRARIVYGTGLICLCLQLLNMVSMSVVYKSWTSQHYVATISCLIFLGMTLALRYTKSPTFFGGGYAALAIISIGVAASVETIPGHPPYGINTALVPLLCSGAAFIAFIGTRAVSAAYLIASLILIGALYKITADSNPTGVDAILAWQRTVQASIAALMVGGICTAIATIVFRNLTELEAALVRAKSAEQARTNFLSTMSHEIRTPLHGILGLSDLLARSELPNPQDRYAQLITVSANNLMEIIDEVLEMARLEDGTVQTKAEPFNPALLLQDVCDLFAVKATEKELWMGTDIDPNIPPVLIGDNSHLRQVISNLVGNALKFTQSGGVRIGARLAGINAEAAAVQFYVQDSGVGIALEDQSVVFERFKQTDSAKISTIKGTGLGLSICRELTDIMGSTLELMSNPGEGTTFYFTLTLPIALETSEYTQVA</sequence>
<dbReference type="PANTHER" id="PTHR45339">
    <property type="entry name" value="HYBRID SIGNAL TRANSDUCTION HISTIDINE KINASE J"/>
    <property type="match status" value="1"/>
</dbReference>
<dbReference type="SMART" id="SM00387">
    <property type="entry name" value="HATPase_c"/>
    <property type="match status" value="1"/>
</dbReference>
<keyword evidence="4" id="KW-0902">Two-component regulatory system</keyword>
<dbReference type="InterPro" id="IPR036097">
    <property type="entry name" value="HisK_dim/P_sf"/>
</dbReference>
<dbReference type="SUPFAM" id="SSF55874">
    <property type="entry name" value="ATPase domain of HSP90 chaperone/DNA topoisomerase II/histidine kinase"/>
    <property type="match status" value="1"/>
</dbReference>
<dbReference type="InterPro" id="IPR003594">
    <property type="entry name" value="HATPase_dom"/>
</dbReference>
<proteinExistence type="predicted"/>
<evidence type="ECO:0000313" key="8">
    <source>
        <dbReference type="Proteomes" id="UP000634004"/>
    </source>
</evidence>
<evidence type="ECO:0000256" key="2">
    <source>
        <dbReference type="ARBA" id="ARBA00012438"/>
    </source>
</evidence>
<feature type="transmembrane region" description="Helical" evidence="5">
    <location>
        <begin position="146"/>
        <end position="163"/>
    </location>
</feature>
<dbReference type="GO" id="GO:0000155">
    <property type="term" value="F:phosphorelay sensor kinase activity"/>
    <property type="evidence" value="ECO:0007669"/>
    <property type="project" value="InterPro"/>
</dbReference>
<keyword evidence="5" id="KW-0812">Transmembrane</keyword>
<keyword evidence="5" id="KW-0472">Membrane</keyword>
<dbReference type="Gene3D" id="1.10.287.130">
    <property type="match status" value="1"/>
</dbReference>
<feature type="transmembrane region" description="Helical" evidence="5">
    <location>
        <begin position="65"/>
        <end position="83"/>
    </location>
</feature>
<keyword evidence="5" id="KW-1133">Transmembrane helix</keyword>
<keyword evidence="8" id="KW-1185">Reference proteome</keyword>